<organism evidence="2 3">
    <name type="scientific">Ascosphaera apis ARSEF 7405</name>
    <dbReference type="NCBI Taxonomy" id="392613"/>
    <lineage>
        <taxon>Eukaryota</taxon>
        <taxon>Fungi</taxon>
        <taxon>Dikarya</taxon>
        <taxon>Ascomycota</taxon>
        <taxon>Pezizomycotina</taxon>
        <taxon>Eurotiomycetes</taxon>
        <taxon>Eurotiomycetidae</taxon>
        <taxon>Onygenales</taxon>
        <taxon>Ascosphaeraceae</taxon>
        <taxon>Ascosphaera</taxon>
    </lineage>
</organism>
<protein>
    <submittedName>
        <fullName evidence="2">Neuraminidase</fullName>
    </submittedName>
</protein>
<gene>
    <name evidence="2" type="ORF">AAP_05128</name>
</gene>
<comment type="caution">
    <text evidence="2">The sequence shown here is derived from an EMBL/GenBank/DDBJ whole genome shotgun (WGS) entry which is preliminary data.</text>
</comment>
<dbReference type="VEuPathDB" id="FungiDB:AAP_05128"/>
<dbReference type="PANTHER" id="PTHR38792:SF3">
    <property type="entry name" value="BNR_ASP-BOX REPEAT DOMAIN PROTEIN (AFU_ORTHOLOGUE AFUA_7G06430)-RELATED"/>
    <property type="match status" value="1"/>
</dbReference>
<dbReference type="OrthoDB" id="2130735at2759"/>
<feature type="chain" id="PRO_5007893742" evidence="1">
    <location>
        <begin position="17"/>
        <end position="377"/>
    </location>
</feature>
<reference evidence="2 3" key="1">
    <citation type="journal article" date="2016" name="Genome Biol. Evol.">
        <title>Divergent and convergent evolution of fungal pathogenicity.</title>
        <authorList>
            <person name="Shang Y."/>
            <person name="Xiao G."/>
            <person name="Zheng P."/>
            <person name="Cen K."/>
            <person name="Zhan S."/>
            <person name="Wang C."/>
        </authorList>
    </citation>
    <scope>NUCLEOTIDE SEQUENCE [LARGE SCALE GENOMIC DNA]</scope>
    <source>
        <strain evidence="2 3">ARSEF 7405</strain>
    </source>
</reference>
<feature type="signal peptide" evidence="1">
    <location>
        <begin position="1"/>
        <end position="16"/>
    </location>
</feature>
<dbReference type="EMBL" id="AZGZ01000027">
    <property type="protein sequence ID" value="KZZ88307.1"/>
    <property type="molecule type" value="Genomic_DNA"/>
</dbReference>
<name>A0A167W1V5_9EURO</name>
<keyword evidence="1" id="KW-0732">Signal</keyword>
<dbReference type="Proteomes" id="UP000242877">
    <property type="component" value="Unassembled WGS sequence"/>
</dbReference>
<dbReference type="CDD" id="cd15482">
    <property type="entry name" value="Sialidase_non-viral"/>
    <property type="match status" value="1"/>
</dbReference>
<dbReference type="AlphaFoldDB" id="A0A167W1V5"/>
<accession>A0A167W1V5</accession>
<evidence type="ECO:0000313" key="3">
    <source>
        <dbReference type="Proteomes" id="UP000242877"/>
    </source>
</evidence>
<dbReference type="PANTHER" id="PTHR38792">
    <property type="entry name" value="BNR/ASP-BOX REPEAT DOMAIN PROTEIN (AFU_ORTHOLOGUE AFUA_7G06430)-RELATED"/>
    <property type="match status" value="1"/>
</dbReference>
<sequence>MKLFAALAAILPIVSAVETIANKTIYVPYDRETFNDPQVLYARSVELDDGSLLATCEHYSPEPPLVYYPVFRSTDQGKSWTHFSNVTDNVNGWGMRYQPQLYQLSRRVGKWPKGTVLCAGNSIPIDLSQTRIDMYASVDGGKNWEFASHVAAGGVALPNNGETPVWEPHILLHNNRVVVYYADQRQNDTFGQKLSHQTSIDLEHWTDPEDDVVQDTYTDRPGMPSVTQLPTGDWIYMYENGGFFKTENYSFPITYRIHKDPLRFNEAKDMVIEVDGVKPVSAPYVNWTPYGGPNGTLVASAFGDPRLFTNQMLGAEGHWKAWEIPQPAAYSRSITTFKNDSEAIMIIGAGPNPNPNKTNVLSFSIVKLPEVMGDKKN</sequence>
<evidence type="ECO:0000256" key="1">
    <source>
        <dbReference type="SAM" id="SignalP"/>
    </source>
</evidence>
<keyword evidence="3" id="KW-1185">Reference proteome</keyword>
<dbReference type="InterPro" id="IPR036278">
    <property type="entry name" value="Sialidase_sf"/>
</dbReference>
<proteinExistence type="predicted"/>
<dbReference type="SUPFAM" id="SSF50939">
    <property type="entry name" value="Sialidases"/>
    <property type="match status" value="1"/>
</dbReference>
<evidence type="ECO:0000313" key="2">
    <source>
        <dbReference type="EMBL" id="KZZ88307.1"/>
    </source>
</evidence>
<dbReference type="Gene3D" id="2.120.10.10">
    <property type="match status" value="1"/>
</dbReference>